<proteinExistence type="predicted"/>
<feature type="region of interest" description="Disordered" evidence="1">
    <location>
        <begin position="1"/>
        <end position="38"/>
    </location>
</feature>
<comment type="caution">
    <text evidence="2">The sequence shown here is derived from an EMBL/GenBank/DDBJ whole genome shotgun (WGS) entry which is preliminary data.</text>
</comment>
<organism evidence="2 3">
    <name type="scientific">Actinomycetospora straminea</name>
    <dbReference type="NCBI Taxonomy" id="663607"/>
    <lineage>
        <taxon>Bacteria</taxon>
        <taxon>Bacillati</taxon>
        <taxon>Actinomycetota</taxon>
        <taxon>Actinomycetes</taxon>
        <taxon>Pseudonocardiales</taxon>
        <taxon>Pseudonocardiaceae</taxon>
        <taxon>Actinomycetospora</taxon>
    </lineage>
</organism>
<name>A0ABP9DUV4_9PSEU</name>
<gene>
    <name evidence="2" type="ORF">GCM10023203_00980</name>
</gene>
<evidence type="ECO:0000313" key="3">
    <source>
        <dbReference type="Proteomes" id="UP001500457"/>
    </source>
</evidence>
<protein>
    <submittedName>
        <fullName evidence="2">Uncharacterized protein</fullName>
    </submittedName>
</protein>
<dbReference type="Proteomes" id="UP001500457">
    <property type="component" value="Unassembled WGS sequence"/>
</dbReference>
<feature type="compositionally biased region" description="Low complexity" evidence="1">
    <location>
        <begin position="11"/>
        <end position="31"/>
    </location>
</feature>
<sequence length="100" mass="10082">MSAAVQSGVSVPGAVARPAATPTRPAEAPTADICSTDRRVNLRRPVPLGGASPASSVGAATWTIPSALGRVPSTLARRRGDDHGLPIRGSAVRPAGRRAP</sequence>
<feature type="region of interest" description="Disordered" evidence="1">
    <location>
        <begin position="76"/>
        <end position="100"/>
    </location>
</feature>
<evidence type="ECO:0000256" key="1">
    <source>
        <dbReference type="SAM" id="MobiDB-lite"/>
    </source>
</evidence>
<reference evidence="3" key="1">
    <citation type="journal article" date="2019" name="Int. J. Syst. Evol. Microbiol.">
        <title>The Global Catalogue of Microorganisms (GCM) 10K type strain sequencing project: providing services to taxonomists for standard genome sequencing and annotation.</title>
        <authorList>
            <consortium name="The Broad Institute Genomics Platform"/>
            <consortium name="The Broad Institute Genome Sequencing Center for Infectious Disease"/>
            <person name="Wu L."/>
            <person name="Ma J."/>
        </authorList>
    </citation>
    <scope>NUCLEOTIDE SEQUENCE [LARGE SCALE GENOMIC DNA]</scope>
    <source>
        <strain evidence="3">JCM 17983</strain>
    </source>
</reference>
<accession>A0ABP9DUV4</accession>
<keyword evidence="3" id="KW-1185">Reference proteome</keyword>
<dbReference type="EMBL" id="BAABHQ010000001">
    <property type="protein sequence ID" value="GAA4858082.1"/>
    <property type="molecule type" value="Genomic_DNA"/>
</dbReference>
<evidence type="ECO:0000313" key="2">
    <source>
        <dbReference type="EMBL" id="GAA4858082.1"/>
    </source>
</evidence>